<gene>
    <name evidence="4" type="ORF">SAMN05192589_12037</name>
</gene>
<dbReference type="PANTHER" id="PTHR43222">
    <property type="entry name" value="NUDIX HYDROLASE 23"/>
    <property type="match status" value="1"/>
</dbReference>
<evidence type="ECO:0000256" key="2">
    <source>
        <dbReference type="ARBA" id="ARBA00022801"/>
    </source>
</evidence>
<dbReference type="EMBL" id="FMZC01000020">
    <property type="protein sequence ID" value="SDE54290.1"/>
    <property type="molecule type" value="Genomic_DNA"/>
</dbReference>
<dbReference type="InterPro" id="IPR029401">
    <property type="entry name" value="Nudix_N"/>
</dbReference>
<evidence type="ECO:0000259" key="3">
    <source>
        <dbReference type="PROSITE" id="PS51462"/>
    </source>
</evidence>
<evidence type="ECO:0000313" key="4">
    <source>
        <dbReference type="EMBL" id="SDE54290.1"/>
    </source>
</evidence>
<evidence type="ECO:0000313" key="5">
    <source>
        <dbReference type="Proteomes" id="UP000198781"/>
    </source>
</evidence>
<keyword evidence="2" id="KW-0378">Hydrolase</keyword>
<sequence length="206" mass="23158">MPAMADATGMQTLPPLCAPFPENRMTFRSPIKHCRECGTAVVYRIPDDGDTKPRAVCPACHTIHYENPLNVVGTVPVWRDKVLLCRRAIEPRLGKWTLPAGFMELNETTAQGAERETDEEAGAQIQMGPLFSLLNVSHVGQVHLFYLAKLLSDEFHPGYETLEARLFGEDEIPWDEIAFRTVKTTLERFFADRKAGQFGLHCVDID</sequence>
<dbReference type="Proteomes" id="UP000198781">
    <property type="component" value="Unassembled WGS sequence"/>
</dbReference>
<proteinExistence type="predicted"/>
<dbReference type="InterPro" id="IPR015797">
    <property type="entry name" value="NUDIX_hydrolase-like_dom_sf"/>
</dbReference>
<dbReference type="STRING" id="187868.SAMN05192589_12037"/>
<dbReference type="InterPro" id="IPR020084">
    <property type="entry name" value="NUDIX_hydrolase_CS"/>
</dbReference>
<feature type="domain" description="Nudix hydrolase" evidence="3">
    <location>
        <begin position="64"/>
        <end position="190"/>
    </location>
</feature>
<dbReference type="PROSITE" id="PS51462">
    <property type="entry name" value="NUDIX"/>
    <property type="match status" value="1"/>
</dbReference>
<dbReference type="Gene3D" id="3.90.79.10">
    <property type="entry name" value="Nucleoside Triphosphate Pyrophosphohydrolase"/>
    <property type="match status" value="1"/>
</dbReference>
<name>A0A1G7DSZ3_9BURK</name>
<dbReference type="CDD" id="cd04511">
    <property type="entry name" value="NUDIX_Hydrolase"/>
    <property type="match status" value="1"/>
</dbReference>
<dbReference type="Pfam" id="PF00293">
    <property type="entry name" value="NUDIX"/>
    <property type="match status" value="1"/>
</dbReference>
<accession>A0A1G7DSZ3</accession>
<dbReference type="SUPFAM" id="SSF55811">
    <property type="entry name" value="Nudix"/>
    <property type="match status" value="1"/>
</dbReference>
<reference evidence="4 5" key="1">
    <citation type="submission" date="2016-10" db="EMBL/GenBank/DDBJ databases">
        <authorList>
            <person name="de Groot N.N."/>
        </authorList>
    </citation>
    <scope>NUCLEOTIDE SEQUENCE [LARGE SCALE GENOMIC DNA]</scope>
    <source>
        <strain evidence="4 5">DSM 16619</strain>
    </source>
</reference>
<organism evidence="4 5">
    <name type="scientific">Paracidovorax valerianellae</name>
    <dbReference type="NCBI Taxonomy" id="187868"/>
    <lineage>
        <taxon>Bacteria</taxon>
        <taxon>Pseudomonadati</taxon>
        <taxon>Pseudomonadota</taxon>
        <taxon>Betaproteobacteria</taxon>
        <taxon>Burkholderiales</taxon>
        <taxon>Comamonadaceae</taxon>
        <taxon>Paracidovorax</taxon>
    </lineage>
</organism>
<dbReference type="GO" id="GO:0016787">
    <property type="term" value="F:hydrolase activity"/>
    <property type="evidence" value="ECO:0007669"/>
    <property type="project" value="UniProtKB-KW"/>
</dbReference>
<keyword evidence="5" id="KW-1185">Reference proteome</keyword>
<dbReference type="Pfam" id="PF14803">
    <property type="entry name" value="Zn_ribbon_Nudix"/>
    <property type="match status" value="1"/>
</dbReference>
<evidence type="ECO:0000256" key="1">
    <source>
        <dbReference type="ARBA" id="ARBA00001946"/>
    </source>
</evidence>
<dbReference type="InterPro" id="IPR000086">
    <property type="entry name" value="NUDIX_hydrolase_dom"/>
</dbReference>
<dbReference type="PROSITE" id="PS00893">
    <property type="entry name" value="NUDIX_BOX"/>
    <property type="match status" value="1"/>
</dbReference>
<protein>
    <submittedName>
        <fullName evidence="4">ADP-ribose pyrophosphatase YjhB, NUDIX family</fullName>
    </submittedName>
</protein>
<comment type="cofactor">
    <cofactor evidence="1">
        <name>Mg(2+)</name>
        <dbReference type="ChEBI" id="CHEBI:18420"/>
    </cofactor>
</comment>
<dbReference type="AlphaFoldDB" id="A0A1G7DSZ3"/>
<dbReference type="PANTHER" id="PTHR43222:SF2">
    <property type="entry name" value="NUDIX HYDROLASE 23, CHLOROPLASTIC"/>
    <property type="match status" value="1"/>
</dbReference>
<dbReference type="Gene3D" id="2.20.70.10">
    <property type="match status" value="1"/>
</dbReference>